<gene>
    <name evidence="11" type="ORF">CVT63_00095</name>
</gene>
<evidence type="ECO:0000256" key="6">
    <source>
        <dbReference type="ARBA" id="ARBA00022692"/>
    </source>
</evidence>
<dbReference type="PANTHER" id="PTHR30413">
    <property type="entry name" value="INNER MEMBRANE TRANSPORT PERMEASE"/>
    <property type="match status" value="1"/>
</dbReference>
<dbReference type="GO" id="GO:0015920">
    <property type="term" value="P:lipopolysaccharide transport"/>
    <property type="evidence" value="ECO:0007669"/>
    <property type="project" value="TreeGrafter"/>
</dbReference>
<feature type="domain" description="ABC transmembrane type-2" evidence="10">
    <location>
        <begin position="33"/>
        <end position="274"/>
    </location>
</feature>
<keyword evidence="4 9" id="KW-1003">Cell membrane</keyword>
<feature type="transmembrane region" description="Helical" evidence="9">
    <location>
        <begin position="180"/>
        <end position="203"/>
    </location>
</feature>
<evidence type="ECO:0000313" key="11">
    <source>
        <dbReference type="EMBL" id="PKQ28953.1"/>
    </source>
</evidence>
<comment type="similarity">
    <text evidence="2 9">Belongs to the ABC-2 integral membrane protein family.</text>
</comment>
<evidence type="ECO:0000256" key="5">
    <source>
        <dbReference type="ARBA" id="ARBA00022519"/>
    </source>
</evidence>
<evidence type="ECO:0000256" key="4">
    <source>
        <dbReference type="ARBA" id="ARBA00022475"/>
    </source>
</evidence>
<accession>A0A2N3G8E4</accession>
<evidence type="ECO:0000256" key="7">
    <source>
        <dbReference type="ARBA" id="ARBA00022989"/>
    </source>
</evidence>
<feature type="transmembrane region" description="Helical" evidence="9">
    <location>
        <begin position="140"/>
        <end position="168"/>
    </location>
</feature>
<dbReference type="AlphaFoldDB" id="A0A2N3G8E4"/>
<evidence type="ECO:0000256" key="8">
    <source>
        <dbReference type="ARBA" id="ARBA00023136"/>
    </source>
</evidence>
<evidence type="ECO:0000313" key="12">
    <source>
        <dbReference type="Proteomes" id="UP000233654"/>
    </source>
</evidence>
<keyword evidence="6 9" id="KW-0812">Transmembrane</keyword>
<feature type="transmembrane region" description="Helical" evidence="9">
    <location>
        <begin position="104"/>
        <end position="134"/>
    </location>
</feature>
<protein>
    <recommendedName>
        <fullName evidence="9">Transport permease protein</fullName>
    </recommendedName>
</protein>
<keyword evidence="8 9" id="KW-0472">Membrane</keyword>
<dbReference type="GO" id="GO:0005886">
    <property type="term" value="C:plasma membrane"/>
    <property type="evidence" value="ECO:0007669"/>
    <property type="project" value="UniProtKB-SubCell"/>
</dbReference>
<evidence type="ECO:0000259" key="10">
    <source>
        <dbReference type="PROSITE" id="PS51012"/>
    </source>
</evidence>
<dbReference type="EMBL" id="PHEX01000001">
    <property type="protein sequence ID" value="PKQ28953.1"/>
    <property type="molecule type" value="Genomic_DNA"/>
</dbReference>
<sequence length="282" mass="32802">MMIERLKDLWCHRELLFNMTRKELKVKYKRSVLGFVWSFMTPLIMLAVFSLVFSILAKTPMNWFVIYLMSGLFPWLFFVNSLMQSVGSVVGNPGLVKKVYFPREVLPIASVGANIFHFILQMLILLLFLVIIGWHFSIYILYLPLVMLLEIVLTMGLALCISSANVYLRDVQHFTEVATMAWFWLCPIVYTIGAVMGQLGSFFKLYLCNPMTNIVQLYQFIIYNPRFYAPKSYIEARPPRGQPAVIYLSFWGIFATIVLSVLLLVFGYYYFIMKERGFAEQI</sequence>
<comment type="subcellular location">
    <subcellularLocation>
        <location evidence="1">Cell inner membrane</location>
        <topology evidence="1">Multi-pass membrane protein</topology>
    </subcellularLocation>
    <subcellularLocation>
        <location evidence="9">Cell membrane</location>
        <topology evidence="9">Multi-pass membrane protein</topology>
    </subcellularLocation>
</comment>
<dbReference type="Proteomes" id="UP000233654">
    <property type="component" value="Unassembled WGS sequence"/>
</dbReference>
<feature type="transmembrane region" description="Helical" evidence="9">
    <location>
        <begin position="32"/>
        <end position="57"/>
    </location>
</feature>
<name>A0A2N3G8E4_9ACTN</name>
<keyword evidence="7 9" id="KW-1133">Transmembrane helix</keyword>
<evidence type="ECO:0000256" key="9">
    <source>
        <dbReference type="RuleBase" id="RU361157"/>
    </source>
</evidence>
<dbReference type="PANTHER" id="PTHR30413:SF8">
    <property type="entry name" value="TRANSPORT PERMEASE PROTEIN"/>
    <property type="match status" value="1"/>
</dbReference>
<evidence type="ECO:0000256" key="1">
    <source>
        <dbReference type="ARBA" id="ARBA00004429"/>
    </source>
</evidence>
<keyword evidence="3 9" id="KW-0813">Transport</keyword>
<comment type="caution">
    <text evidence="11">The sequence shown here is derived from an EMBL/GenBank/DDBJ whole genome shotgun (WGS) entry which is preliminary data.</text>
</comment>
<dbReference type="PROSITE" id="PS51012">
    <property type="entry name" value="ABC_TM2"/>
    <property type="match status" value="1"/>
</dbReference>
<evidence type="ECO:0000256" key="3">
    <source>
        <dbReference type="ARBA" id="ARBA00022448"/>
    </source>
</evidence>
<organism evidence="11 12">
    <name type="scientific">Candidatus Anoxymicrobium japonicum</name>
    <dbReference type="NCBI Taxonomy" id="2013648"/>
    <lineage>
        <taxon>Bacteria</taxon>
        <taxon>Bacillati</taxon>
        <taxon>Actinomycetota</taxon>
        <taxon>Candidatus Geothermincolia</taxon>
        <taxon>Candidatus Geothermincolales</taxon>
        <taxon>Candidatus Anoxymicrobiaceae</taxon>
        <taxon>Candidatus Anoxymicrobium</taxon>
    </lineage>
</organism>
<feature type="transmembrane region" description="Helical" evidence="9">
    <location>
        <begin position="63"/>
        <end position="83"/>
    </location>
</feature>
<dbReference type="GO" id="GO:0140359">
    <property type="term" value="F:ABC-type transporter activity"/>
    <property type="evidence" value="ECO:0007669"/>
    <property type="project" value="InterPro"/>
</dbReference>
<reference evidence="11 12" key="1">
    <citation type="journal article" date="2017" name="ISME J.">
        <title>Potential for microbial H2 and metal transformations associated with novel bacteria and archaea in deep terrestrial subsurface sediments.</title>
        <authorList>
            <person name="Hernsdorf A.W."/>
            <person name="Amano Y."/>
            <person name="Miyakawa K."/>
            <person name="Ise K."/>
            <person name="Suzuki Y."/>
            <person name="Anantharaman K."/>
            <person name="Probst A."/>
            <person name="Burstein D."/>
            <person name="Thomas B.C."/>
            <person name="Banfield J.F."/>
        </authorList>
    </citation>
    <scope>NUCLEOTIDE SEQUENCE [LARGE SCALE GENOMIC DNA]</scope>
    <source>
        <strain evidence="11">HGW-Actinobacteria-3</strain>
    </source>
</reference>
<dbReference type="InterPro" id="IPR047817">
    <property type="entry name" value="ABC2_TM_bact-type"/>
</dbReference>
<dbReference type="InterPro" id="IPR013525">
    <property type="entry name" value="ABC2_TM"/>
</dbReference>
<keyword evidence="5" id="KW-0997">Cell inner membrane</keyword>
<feature type="transmembrane region" description="Helical" evidence="9">
    <location>
        <begin position="245"/>
        <end position="271"/>
    </location>
</feature>
<dbReference type="Pfam" id="PF01061">
    <property type="entry name" value="ABC2_membrane"/>
    <property type="match status" value="1"/>
</dbReference>
<evidence type="ECO:0000256" key="2">
    <source>
        <dbReference type="ARBA" id="ARBA00007783"/>
    </source>
</evidence>
<proteinExistence type="inferred from homology"/>